<comment type="function">
    <text evidence="4">Component of the Mediator complex, a coactivator involved in the regulated transcription of nearly all RNA polymerase II-dependent genes. Mediator functions as a bridge to convey information from gene-specific regulatory proteins to the basal RNA polymerase II transcription machinery. Mediator is recruited to promoters by direct interactions with regulatory proteins and serves as a scaffold for the assembly of a functional preinitiation complex with RNA polymerase II and the general transcription factors.</text>
</comment>
<keyword evidence="6" id="KW-1185">Reference proteome</keyword>
<reference evidence="5 6" key="1">
    <citation type="journal article" date="2018" name="MBio">
        <title>Comparative Genomics Reveals the Core Gene Toolbox for the Fungus-Insect Symbiosis.</title>
        <authorList>
            <person name="Wang Y."/>
            <person name="Stata M."/>
            <person name="Wang W."/>
            <person name="Stajich J.E."/>
            <person name="White M.M."/>
            <person name="Moncalvo J.M."/>
        </authorList>
    </citation>
    <scope>NUCLEOTIDE SEQUENCE [LARGE SCALE GENOMIC DNA]</scope>
    <source>
        <strain evidence="5 6">AUS-77-4</strain>
    </source>
</reference>
<dbReference type="PANTHER" id="PTHR12465">
    <property type="entry name" value="UBIQUITIN SPECIFIC PROTEASE HOMOLOG 49"/>
    <property type="match status" value="1"/>
</dbReference>
<dbReference type="Proteomes" id="UP000245699">
    <property type="component" value="Unassembled WGS sequence"/>
</dbReference>
<accession>A0A2T9Z589</accession>
<sequence>MATCTGVYIWADAHGASSLSQLQEKIVSELRGIQKSRWSIDVKLYKSSRDLSASKDEDFAKMNNEGVFPKMQSMYVLSWEDTASLILNSAVGEKEKTKKRNKMDHSFVGNKTDHIVENKEINLVMINKKDFASMEQGEELSELIEKHAEVKELVDARKFAKYPAKQQWVVTLEPEIDEKKNGIDGSIYSSHIAPSSKDVIKGVYLADPEMDNIFSKLKNLWKLRQSAKVEGYTFDLVDFVISIGNMMVGTAYKGLIVQIEYLPCDDFTKTESLLDEMARMVFPERGVFRKGKLYSSEKNREGGQVATQYVNLFTENNLI</sequence>
<dbReference type="OrthoDB" id="1854899at2759"/>
<dbReference type="EMBL" id="MBFT01000022">
    <property type="protein sequence ID" value="PVU99711.1"/>
    <property type="molecule type" value="Genomic_DNA"/>
</dbReference>
<proteinExistence type="inferred from homology"/>
<dbReference type="Pfam" id="PF08612">
    <property type="entry name" value="Med20"/>
    <property type="match status" value="1"/>
</dbReference>
<organism evidence="5 6">
    <name type="scientific">Furculomyces boomerangus</name>
    <dbReference type="NCBI Taxonomy" id="61424"/>
    <lineage>
        <taxon>Eukaryota</taxon>
        <taxon>Fungi</taxon>
        <taxon>Fungi incertae sedis</taxon>
        <taxon>Zoopagomycota</taxon>
        <taxon>Kickxellomycotina</taxon>
        <taxon>Harpellomycetes</taxon>
        <taxon>Harpellales</taxon>
        <taxon>Harpellaceae</taxon>
        <taxon>Furculomyces</taxon>
    </lineage>
</organism>
<name>A0A2T9Z589_9FUNG</name>
<evidence type="ECO:0000313" key="6">
    <source>
        <dbReference type="Proteomes" id="UP000245699"/>
    </source>
</evidence>
<evidence type="ECO:0000256" key="1">
    <source>
        <dbReference type="ARBA" id="ARBA00004123"/>
    </source>
</evidence>
<comment type="subunit">
    <text evidence="4">Component of the Mediator complex.</text>
</comment>
<comment type="caution">
    <text evidence="5">The sequence shown here is derived from an EMBL/GenBank/DDBJ whole genome shotgun (WGS) entry which is preliminary data.</text>
</comment>
<keyword evidence="4" id="KW-0805">Transcription regulation</keyword>
<dbReference type="STRING" id="61424.A0A2T9Z589"/>
<dbReference type="PANTHER" id="PTHR12465:SF0">
    <property type="entry name" value="MEDIATOR OF RNA POLYMERASE II TRANSCRIPTION SUBUNIT 20"/>
    <property type="match status" value="1"/>
</dbReference>
<dbReference type="GO" id="GO:0016592">
    <property type="term" value="C:mediator complex"/>
    <property type="evidence" value="ECO:0007669"/>
    <property type="project" value="InterPro"/>
</dbReference>
<dbReference type="Gene3D" id="3.30.310.180">
    <property type="match status" value="1"/>
</dbReference>
<dbReference type="GO" id="GO:0006357">
    <property type="term" value="P:regulation of transcription by RNA polymerase II"/>
    <property type="evidence" value="ECO:0007669"/>
    <property type="project" value="InterPro"/>
</dbReference>
<dbReference type="AlphaFoldDB" id="A0A2T9Z589"/>
<evidence type="ECO:0000256" key="3">
    <source>
        <dbReference type="ARBA" id="ARBA00023242"/>
    </source>
</evidence>
<keyword evidence="4" id="KW-0804">Transcription</keyword>
<evidence type="ECO:0000256" key="4">
    <source>
        <dbReference type="RuleBase" id="RU364152"/>
    </source>
</evidence>
<keyword evidence="3 4" id="KW-0539">Nucleus</keyword>
<dbReference type="InterPro" id="IPR013921">
    <property type="entry name" value="Mediator_Med20"/>
</dbReference>
<evidence type="ECO:0000313" key="5">
    <source>
        <dbReference type="EMBL" id="PVU99711.1"/>
    </source>
</evidence>
<comment type="subcellular location">
    <subcellularLocation>
        <location evidence="1 4">Nucleus</location>
    </subcellularLocation>
</comment>
<protein>
    <recommendedName>
        <fullName evidence="4">Mediator of RNA polymerase II transcription subunit 20</fullName>
    </recommendedName>
    <alternativeName>
        <fullName evidence="4">Mediator complex subunit 20</fullName>
    </alternativeName>
</protein>
<gene>
    <name evidence="4" type="primary">MED20</name>
    <name evidence="5" type="ORF">BB559_000461</name>
</gene>
<comment type="similarity">
    <text evidence="2 4">Belongs to the Mediator complex subunit 20 family.</text>
</comment>
<evidence type="ECO:0000256" key="2">
    <source>
        <dbReference type="ARBA" id="ARBA00010743"/>
    </source>
</evidence>
<dbReference type="GO" id="GO:0003713">
    <property type="term" value="F:transcription coactivator activity"/>
    <property type="evidence" value="ECO:0007669"/>
    <property type="project" value="TreeGrafter"/>
</dbReference>
<keyword evidence="4" id="KW-0010">Activator</keyword>